<evidence type="ECO:0000313" key="17">
    <source>
        <dbReference type="EMBL" id="AHY16389.1"/>
    </source>
</evidence>
<dbReference type="PANTHER" id="PTHR43520">
    <property type="entry name" value="ATP7, ISOFORM B"/>
    <property type="match status" value="1"/>
</dbReference>
<dbReference type="PROSITE" id="PS01047">
    <property type="entry name" value="HMA_1"/>
    <property type="match status" value="1"/>
</dbReference>
<dbReference type="Gene3D" id="3.30.70.100">
    <property type="match status" value="1"/>
</dbReference>
<dbReference type="FunFam" id="2.70.150.10:FF:000002">
    <property type="entry name" value="Copper-transporting ATPase 1, putative"/>
    <property type="match status" value="1"/>
</dbReference>
<dbReference type="InterPro" id="IPR008250">
    <property type="entry name" value="ATPase_P-typ_transduc_dom_A_sf"/>
</dbReference>
<keyword evidence="11" id="KW-0186">Copper</keyword>
<dbReference type="EC" id="7.2.2.8" evidence="3"/>
<feature type="transmembrane region" description="Helical" evidence="15">
    <location>
        <begin position="93"/>
        <end position="116"/>
    </location>
</feature>
<dbReference type="GO" id="GO:0005886">
    <property type="term" value="C:plasma membrane"/>
    <property type="evidence" value="ECO:0007669"/>
    <property type="project" value="UniProtKB-SubCell"/>
</dbReference>
<dbReference type="SFLD" id="SFLDS00003">
    <property type="entry name" value="Haloacid_Dehalogenase"/>
    <property type="match status" value="1"/>
</dbReference>
<dbReference type="PANTHER" id="PTHR43520:SF8">
    <property type="entry name" value="P-TYPE CU(+) TRANSPORTER"/>
    <property type="match status" value="1"/>
</dbReference>
<evidence type="ECO:0000256" key="5">
    <source>
        <dbReference type="ARBA" id="ARBA00022723"/>
    </source>
</evidence>
<keyword evidence="13 15" id="KW-0472">Membrane</keyword>
<feature type="transmembrane region" description="Helical" evidence="15">
    <location>
        <begin position="347"/>
        <end position="365"/>
    </location>
</feature>
<evidence type="ECO:0000256" key="13">
    <source>
        <dbReference type="ARBA" id="ARBA00023136"/>
    </source>
</evidence>
<dbReference type="RefSeq" id="WP_017794543.1">
    <property type="nucleotide sequence ID" value="NZ_CP022392.1"/>
</dbReference>
<dbReference type="GO" id="GO:0140581">
    <property type="term" value="F:P-type monovalent copper transporter activity"/>
    <property type="evidence" value="ECO:0007669"/>
    <property type="project" value="UniProtKB-EC"/>
</dbReference>
<feature type="transmembrane region" description="Helical" evidence="15">
    <location>
        <begin position="703"/>
        <end position="722"/>
    </location>
</feature>
<dbReference type="InterPro" id="IPR036412">
    <property type="entry name" value="HAD-like_sf"/>
</dbReference>
<evidence type="ECO:0000256" key="4">
    <source>
        <dbReference type="ARBA" id="ARBA00022692"/>
    </source>
</evidence>
<dbReference type="InterPro" id="IPR059000">
    <property type="entry name" value="ATPase_P-type_domA"/>
</dbReference>
<dbReference type="Pfam" id="PF00403">
    <property type="entry name" value="HMA"/>
    <property type="match status" value="1"/>
</dbReference>
<dbReference type="InterPro" id="IPR017969">
    <property type="entry name" value="Heavy-metal-associated_CS"/>
</dbReference>
<dbReference type="OrthoDB" id="9813266at2"/>
<gene>
    <name evidence="18" type="ORF">DIY07_08140</name>
    <name evidence="17" type="ORF">DQ08_08010</name>
</gene>
<evidence type="ECO:0000256" key="2">
    <source>
        <dbReference type="ARBA" id="ARBA00006024"/>
    </source>
</evidence>
<evidence type="ECO:0000256" key="9">
    <source>
        <dbReference type="ARBA" id="ARBA00022967"/>
    </source>
</evidence>
<dbReference type="PRINTS" id="PR00943">
    <property type="entry name" value="CUATPASE"/>
</dbReference>
<feature type="transmembrane region" description="Helical" evidence="15">
    <location>
        <begin position="161"/>
        <end position="181"/>
    </location>
</feature>
<keyword evidence="10 15" id="KW-1133">Transmembrane helix</keyword>
<dbReference type="CDD" id="cd00371">
    <property type="entry name" value="HMA"/>
    <property type="match status" value="1"/>
</dbReference>
<dbReference type="Proteomes" id="UP000025245">
    <property type="component" value="Chromosome"/>
</dbReference>
<evidence type="ECO:0000259" key="16">
    <source>
        <dbReference type="PROSITE" id="PS50846"/>
    </source>
</evidence>
<dbReference type="SUPFAM" id="SSF81653">
    <property type="entry name" value="Calcium ATPase, transduction domain A"/>
    <property type="match status" value="1"/>
</dbReference>
<keyword evidence="12" id="KW-0406">Ion transport</keyword>
<dbReference type="SFLD" id="SFLDG00002">
    <property type="entry name" value="C1.7:_P-type_atpase_like"/>
    <property type="match status" value="1"/>
</dbReference>
<dbReference type="GO" id="GO:0016887">
    <property type="term" value="F:ATP hydrolysis activity"/>
    <property type="evidence" value="ECO:0007669"/>
    <property type="project" value="InterPro"/>
</dbReference>
<dbReference type="Proteomes" id="UP000269148">
    <property type="component" value="Unassembled WGS sequence"/>
</dbReference>
<dbReference type="EMBL" id="CP007586">
    <property type="protein sequence ID" value="AHY16389.1"/>
    <property type="molecule type" value="Genomic_DNA"/>
</dbReference>
<dbReference type="KEGG" id="sio:DW64_07995"/>
<evidence type="ECO:0000256" key="1">
    <source>
        <dbReference type="ARBA" id="ARBA00004651"/>
    </source>
</evidence>
<dbReference type="FunFam" id="3.30.70.100:FF:000005">
    <property type="entry name" value="Copper-exporting P-type ATPase A"/>
    <property type="match status" value="1"/>
</dbReference>
<proteinExistence type="inferred from homology"/>
<protein>
    <recommendedName>
        <fullName evidence="3">P-type Cu(+) transporter</fullName>
        <ecNumber evidence="3">7.2.2.8</ecNumber>
    </recommendedName>
</protein>
<evidence type="ECO:0000313" key="20">
    <source>
        <dbReference type="Proteomes" id="UP000269148"/>
    </source>
</evidence>
<keyword evidence="7" id="KW-0187">Copper transport</keyword>
<dbReference type="SUPFAM" id="SSF56784">
    <property type="entry name" value="HAD-like"/>
    <property type="match status" value="1"/>
</dbReference>
<dbReference type="InterPro" id="IPR044492">
    <property type="entry name" value="P_typ_ATPase_HD_dom"/>
</dbReference>
<comment type="similarity">
    <text evidence="2 15">Belongs to the cation transport ATPase (P-type) (TC 3.A.3) family. Type IB subfamily.</text>
</comment>
<dbReference type="KEGG" id="siq:DQ08_08010"/>
<evidence type="ECO:0000256" key="8">
    <source>
        <dbReference type="ARBA" id="ARBA00022840"/>
    </source>
</evidence>
<dbReference type="GO" id="GO:0005507">
    <property type="term" value="F:copper ion binding"/>
    <property type="evidence" value="ECO:0007669"/>
    <property type="project" value="TreeGrafter"/>
</dbReference>
<feature type="domain" description="HMA" evidence="16">
    <location>
        <begin position="2"/>
        <end position="68"/>
    </location>
</feature>
<keyword evidence="4 15" id="KW-0812">Transmembrane</keyword>
<feature type="transmembrane region" description="Helical" evidence="15">
    <location>
        <begin position="675"/>
        <end position="697"/>
    </location>
</feature>
<evidence type="ECO:0000256" key="10">
    <source>
        <dbReference type="ARBA" id="ARBA00022989"/>
    </source>
</evidence>
<dbReference type="PRINTS" id="PR00119">
    <property type="entry name" value="CATATPASE"/>
</dbReference>
<comment type="subcellular location">
    <subcellularLocation>
        <location evidence="1">Cell membrane</location>
        <topology evidence="1">Multi-pass membrane protein</topology>
    </subcellularLocation>
</comment>
<dbReference type="InterPro" id="IPR006121">
    <property type="entry name" value="HMA_dom"/>
</dbReference>
<dbReference type="EMBL" id="QLQD01000074">
    <property type="protein sequence ID" value="RLU55511.1"/>
    <property type="molecule type" value="Genomic_DNA"/>
</dbReference>
<keyword evidence="6 15" id="KW-0547">Nucleotide-binding</keyword>
<accession>A0A3M2PNT9</accession>
<evidence type="ECO:0000256" key="11">
    <source>
        <dbReference type="ARBA" id="ARBA00023008"/>
    </source>
</evidence>
<evidence type="ECO:0000313" key="18">
    <source>
        <dbReference type="EMBL" id="RLU55511.1"/>
    </source>
</evidence>
<feature type="transmembrane region" description="Helical" evidence="15">
    <location>
        <begin position="371"/>
        <end position="393"/>
    </location>
</feature>
<dbReference type="GO" id="GO:0043682">
    <property type="term" value="F:P-type divalent copper transporter activity"/>
    <property type="evidence" value="ECO:0007669"/>
    <property type="project" value="TreeGrafter"/>
</dbReference>
<keyword evidence="8 15" id="KW-0067">ATP-binding</keyword>
<dbReference type="InterPro" id="IPR001757">
    <property type="entry name" value="P_typ_ATPase"/>
</dbReference>
<dbReference type="STRING" id="1346.BMF34_08030"/>
<dbReference type="InterPro" id="IPR023299">
    <property type="entry name" value="ATPase_P-typ_cyto_dom_N"/>
</dbReference>
<keyword evidence="5 15" id="KW-0479">Metal-binding</keyword>
<dbReference type="SUPFAM" id="SSF55008">
    <property type="entry name" value="HMA, heavy metal-associated domain"/>
    <property type="match status" value="1"/>
</dbReference>
<evidence type="ECO:0000256" key="3">
    <source>
        <dbReference type="ARBA" id="ARBA00012517"/>
    </source>
</evidence>
<evidence type="ECO:0000256" key="6">
    <source>
        <dbReference type="ARBA" id="ARBA00022741"/>
    </source>
</evidence>
<evidence type="ECO:0000256" key="7">
    <source>
        <dbReference type="ARBA" id="ARBA00022796"/>
    </source>
</evidence>
<reference evidence="18 20" key="2">
    <citation type="submission" date="2018-06" db="EMBL/GenBank/DDBJ databases">
        <title>Mutators as drivers of adaptation in pathogenic bacteria and a risk factor for host jumps and vaccine escape.</title>
        <authorList>
            <person name="Barnes A.C."/>
            <person name="Silayeva O."/>
        </authorList>
    </citation>
    <scope>NUCLEOTIDE SEQUENCE [LARGE SCALE GENOMIC DNA]</scope>
    <source>
        <strain evidence="18 20">QMA0445</strain>
    </source>
</reference>
<evidence type="ECO:0000256" key="14">
    <source>
        <dbReference type="ARBA" id="ARBA00049289"/>
    </source>
</evidence>
<dbReference type="GO" id="GO:0055070">
    <property type="term" value="P:copper ion homeostasis"/>
    <property type="evidence" value="ECO:0007669"/>
    <property type="project" value="TreeGrafter"/>
</dbReference>
<dbReference type="Gene3D" id="3.40.50.1000">
    <property type="entry name" value="HAD superfamily/HAD-like"/>
    <property type="match status" value="1"/>
</dbReference>
<dbReference type="Pfam" id="PF00702">
    <property type="entry name" value="Hydrolase"/>
    <property type="match status" value="1"/>
</dbReference>
<keyword evidence="19" id="KW-1185">Reference proteome</keyword>
<feature type="transmembrane region" description="Helical" evidence="15">
    <location>
        <begin position="187"/>
        <end position="209"/>
    </location>
</feature>
<evidence type="ECO:0000313" key="19">
    <source>
        <dbReference type="Proteomes" id="UP000025245"/>
    </source>
</evidence>
<dbReference type="InterPro" id="IPR023298">
    <property type="entry name" value="ATPase_P-typ_TM_dom_sf"/>
</dbReference>
<evidence type="ECO:0000256" key="12">
    <source>
        <dbReference type="ARBA" id="ARBA00023065"/>
    </source>
</evidence>
<dbReference type="NCBIfam" id="TIGR01511">
    <property type="entry name" value="ATPase-IB1_Cu"/>
    <property type="match status" value="1"/>
</dbReference>
<organism evidence="18 20">
    <name type="scientific">Streptococcus iniae</name>
    <name type="common">Streptococcus shiloi</name>
    <dbReference type="NCBI Taxonomy" id="1346"/>
    <lineage>
        <taxon>Bacteria</taxon>
        <taxon>Bacillati</taxon>
        <taxon>Bacillota</taxon>
        <taxon>Bacilli</taxon>
        <taxon>Lactobacillales</taxon>
        <taxon>Streptococcaceae</taxon>
        <taxon>Streptococcus</taxon>
    </lineage>
</organism>
<name>A0A3M2PNT9_STRIN</name>
<dbReference type="AlphaFoldDB" id="A0A3M2PNT9"/>
<keyword evidence="15" id="KW-1003">Cell membrane</keyword>
<dbReference type="SUPFAM" id="SSF81665">
    <property type="entry name" value="Calcium ATPase, transmembrane domain M"/>
    <property type="match status" value="1"/>
</dbReference>
<dbReference type="GO" id="GO:0005524">
    <property type="term" value="F:ATP binding"/>
    <property type="evidence" value="ECO:0007669"/>
    <property type="project" value="UniProtKB-UniRule"/>
</dbReference>
<reference evidence="17 19" key="1">
    <citation type="journal article" date="2014" name="Genome Announc.">
        <title>Complete Genome Sequence of a Virulent Strain, Streptococcus iniae ISET0901, Isolated from Diseased Tilapia.</title>
        <authorList>
            <person name="Pridgeon J.W."/>
            <person name="Zhang D."/>
            <person name="Zhang L."/>
        </authorList>
    </citation>
    <scope>NUCLEOTIDE SEQUENCE [LARGE SCALE GENOMIC DNA]</scope>
    <source>
        <strain evidence="17 19">ISET0901</strain>
    </source>
</reference>
<evidence type="ECO:0000256" key="15">
    <source>
        <dbReference type="RuleBase" id="RU362081"/>
    </source>
</evidence>
<dbReference type="InterPro" id="IPR027256">
    <property type="entry name" value="P-typ_ATPase_IB"/>
</dbReference>
<dbReference type="InterPro" id="IPR018303">
    <property type="entry name" value="ATPase_P-typ_P_site"/>
</dbReference>
<dbReference type="Gene3D" id="3.40.1110.10">
    <property type="entry name" value="Calcium-transporting ATPase, cytoplasmic domain N"/>
    <property type="match status" value="1"/>
</dbReference>
<dbReference type="PROSITE" id="PS00154">
    <property type="entry name" value="ATPASE_E1_E2"/>
    <property type="match status" value="1"/>
</dbReference>
<dbReference type="PROSITE" id="PS50846">
    <property type="entry name" value="HMA_2"/>
    <property type="match status" value="1"/>
</dbReference>
<dbReference type="NCBIfam" id="TIGR01494">
    <property type="entry name" value="ATPase_P-type"/>
    <property type="match status" value="1"/>
</dbReference>
<dbReference type="NCBIfam" id="TIGR01525">
    <property type="entry name" value="ATPase-IB_hvy"/>
    <property type="match status" value="1"/>
</dbReference>
<keyword evidence="9" id="KW-1278">Translocase</keyword>
<comment type="catalytic activity">
    <reaction evidence="14">
        <text>Cu(+)(in) + ATP + H2O = Cu(+)(out) + ADP + phosphate + H(+)</text>
        <dbReference type="Rhea" id="RHEA:25792"/>
        <dbReference type="ChEBI" id="CHEBI:15377"/>
        <dbReference type="ChEBI" id="CHEBI:15378"/>
        <dbReference type="ChEBI" id="CHEBI:30616"/>
        <dbReference type="ChEBI" id="CHEBI:43474"/>
        <dbReference type="ChEBI" id="CHEBI:49552"/>
        <dbReference type="ChEBI" id="CHEBI:456216"/>
        <dbReference type="EC" id="7.2.2.8"/>
    </reaction>
</comment>
<sequence length="752" mass="81985">MTKESFLIEGMTCASCALSVENAVKRLPGVDQASVNLTTEKLSVDYQDETINPKIIEKAVAEAGYQATRYLGKQDKSLQERQDNVTQRLWRQFICSAIFTIPVVYLAMGSMIGLPVPFATNLKFQAILQFFLTLPVLYFNKSYFTNGFNSLFKQAPNMNSLVALATTVSFLFSTFALAQVFKGHLHYLHQLYFESAVVILTLITLGNFFEASSKSKTSESLQKLLGLKVTQARLVKDGISKLVDLEEITVGQTLMIKPGEKVPLDGYVLSGSSFIDESMLTGESIPNEKISDSPVYAGTINGQGNLLVRVSKSDDQTFLSQMIDLVEEAQATKAPIAKIADQLSGRFVPFVIVLSLLTVFFWFFLMQESFHFALTAGIAVLVIACPCALGLATPTAIMVGSGRAAHNGILFKGGDYLENLHQVKTIVFDKTGTITQGQLQVTSMHFLAQQDPTLLQAVASLEQYSEHPISTAIVQKAKENGLTLEEVSDFKAHTGMGVKGKDLIVGNAKLMAKEGIKVAEIPETSNETVIYVAKNQELVAYFLVSDQLKADSQKTIFQLKKMGIKTIMLTGDQESVAKAIAKKVGIDKVYSQVLPDQKASIIAALQKEFGPVAMVGDGINDAPALATAAIGIAMGTGTDIAIEAADVILMKPQMLDLVKAVQLSQATIKVVKENLFWAFIYNLLMIPIAMGVLHLFGGPLLNPMFAGLAMSLSSVSVVLNALRLKTIRIEGEVNGKNLYNQWYEVSRMCPKR</sequence>
<dbReference type="Gene3D" id="2.70.150.10">
    <property type="entry name" value="Calcium-transporting ATPase, cytoplasmic transduction domain A"/>
    <property type="match status" value="1"/>
</dbReference>
<dbReference type="SFLD" id="SFLDF00027">
    <property type="entry name" value="p-type_atpase"/>
    <property type="match status" value="1"/>
</dbReference>
<dbReference type="InterPro" id="IPR023214">
    <property type="entry name" value="HAD_sf"/>
</dbReference>
<dbReference type="Pfam" id="PF00122">
    <property type="entry name" value="E1-E2_ATPase"/>
    <property type="match status" value="1"/>
</dbReference>
<dbReference type="CDD" id="cd02094">
    <property type="entry name" value="P-type_ATPase_Cu-like"/>
    <property type="match status" value="1"/>
</dbReference>
<keyword evidence="12" id="KW-0813">Transport</keyword>
<dbReference type="InterPro" id="IPR036163">
    <property type="entry name" value="HMA_dom_sf"/>
</dbReference>